<evidence type="ECO:0000313" key="3">
    <source>
        <dbReference type="Proteomes" id="UP000283387"/>
    </source>
</evidence>
<evidence type="ECO:0000313" key="2">
    <source>
        <dbReference type="EMBL" id="RKD91983.1"/>
    </source>
</evidence>
<feature type="domain" description="Glycosyl transferase family 1" evidence="1">
    <location>
        <begin position="199"/>
        <end position="350"/>
    </location>
</feature>
<dbReference type="EMBL" id="RAPN01000001">
    <property type="protein sequence ID" value="RKD91983.1"/>
    <property type="molecule type" value="Genomic_DNA"/>
</dbReference>
<comment type="caution">
    <text evidence="2">The sequence shown here is derived from an EMBL/GenBank/DDBJ whole genome shotgun (WGS) entry which is preliminary data.</text>
</comment>
<dbReference type="OrthoDB" id="9792269at2"/>
<dbReference type="InterPro" id="IPR001296">
    <property type="entry name" value="Glyco_trans_1"/>
</dbReference>
<dbReference type="GO" id="GO:0016757">
    <property type="term" value="F:glycosyltransferase activity"/>
    <property type="evidence" value="ECO:0007669"/>
    <property type="project" value="InterPro"/>
</dbReference>
<reference evidence="2 3" key="1">
    <citation type="submission" date="2018-09" db="EMBL/GenBank/DDBJ databases">
        <title>Genomic Encyclopedia of Archaeal and Bacterial Type Strains, Phase II (KMG-II): from individual species to whole genera.</title>
        <authorList>
            <person name="Goeker M."/>
        </authorList>
    </citation>
    <scope>NUCLEOTIDE SEQUENCE [LARGE SCALE GENOMIC DNA]</scope>
    <source>
        <strain evidence="2 3">DSM 27148</strain>
    </source>
</reference>
<dbReference type="RefSeq" id="WP_120273240.1">
    <property type="nucleotide sequence ID" value="NZ_RAPN01000001.1"/>
</dbReference>
<dbReference type="Proteomes" id="UP000283387">
    <property type="component" value="Unassembled WGS sequence"/>
</dbReference>
<dbReference type="CDD" id="cd03801">
    <property type="entry name" value="GT4_PimA-like"/>
    <property type="match status" value="1"/>
</dbReference>
<dbReference type="InterPro" id="IPR050194">
    <property type="entry name" value="Glycosyltransferase_grp1"/>
</dbReference>
<keyword evidence="2" id="KW-0808">Transferase</keyword>
<evidence type="ECO:0000259" key="1">
    <source>
        <dbReference type="Pfam" id="PF00534"/>
    </source>
</evidence>
<gene>
    <name evidence="2" type="ORF">BC643_2352</name>
</gene>
<protein>
    <submittedName>
        <fullName evidence="2">Glycosyltransferase involved in cell wall biosynthesis</fullName>
    </submittedName>
</protein>
<dbReference type="Pfam" id="PF00534">
    <property type="entry name" value="Glycos_transf_1"/>
    <property type="match status" value="1"/>
</dbReference>
<dbReference type="SUPFAM" id="SSF53756">
    <property type="entry name" value="UDP-Glycosyltransferase/glycogen phosphorylase"/>
    <property type="match status" value="1"/>
</dbReference>
<proteinExistence type="predicted"/>
<name>A0A419W946_9BACT</name>
<dbReference type="Gene3D" id="3.40.50.2000">
    <property type="entry name" value="Glycogen Phosphorylase B"/>
    <property type="match status" value="2"/>
</dbReference>
<organism evidence="2 3">
    <name type="scientific">Mangrovibacterium diazotrophicum</name>
    <dbReference type="NCBI Taxonomy" id="1261403"/>
    <lineage>
        <taxon>Bacteria</taxon>
        <taxon>Pseudomonadati</taxon>
        <taxon>Bacteroidota</taxon>
        <taxon>Bacteroidia</taxon>
        <taxon>Marinilabiliales</taxon>
        <taxon>Prolixibacteraceae</taxon>
        <taxon>Mangrovibacterium</taxon>
    </lineage>
</organism>
<dbReference type="PANTHER" id="PTHR45947">
    <property type="entry name" value="SULFOQUINOVOSYL TRANSFERASE SQD2"/>
    <property type="match status" value="1"/>
</dbReference>
<dbReference type="AlphaFoldDB" id="A0A419W946"/>
<keyword evidence="3" id="KW-1185">Reference proteome</keyword>
<accession>A0A419W946</accession>
<dbReference type="PANTHER" id="PTHR45947:SF3">
    <property type="entry name" value="SULFOQUINOVOSYL TRANSFERASE SQD2"/>
    <property type="match status" value="1"/>
</dbReference>
<sequence length="384" mass="43908">MRIAIVRTANGALNPNKYNIQEIGLGKGLVQQGHSVDLYSSFIGISQPTIHFQNSNSTLLLIPIKGIAFKQISYYRGLITQMLKGQYDLIQVHEDSQLMTAIILKAAKKAGIKTVLYQGMYENYTGLGVIYQKTLDFLFKRTTQRNADFVYAKTNAAKAYLENKTYRDVQIQPIGLDIKDKTDPFERLESLNEFKDRFDHLLLYVGVLEPRREVNLVLQSLKVLISKKNKNIGFVIVGKGPDKRTIEREIKELALERNVYWIESVPNEQIGSIYQACDLFLLPSHYEIYGMVVMEALYNGIPVVSSPTAGPIDILTEEFLGATAPLKIALWSETINHYLNSIFNSKESKQQRKDYILKRFSWNQLAQEYLRKLENNVYESSTDK</sequence>